<proteinExistence type="predicted"/>
<comment type="caution">
    <text evidence="1">The sequence shown here is derived from an EMBL/GenBank/DDBJ whole genome shotgun (WGS) entry which is preliminary data.</text>
</comment>
<accession>A0AAV9B9H2</accession>
<protein>
    <submittedName>
        <fullName evidence="1">Uncharacterized protein</fullName>
    </submittedName>
</protein>
<evidence type="ECO:0000313" key="1">
    <source>
        <dbReference type="EMBL" id="KAK1273009.1"/>
    </source>
</evidence>
<sequence length="153" mass="16810">MRRSNAEGMMSRRTEEISVPLEYANVGDPVRSAADRAGPLAGMWETPVEELEMEGVKEVMSRPPLPPLEYANVGDPLAAIWEEVEMEGMKEVMSRPPTPLLEYANVGVDREVEEQFVLPYFVGGGGGFGGGDDCGFFGCEQGFDSMDMVQFFC</sequence>
<evidence type="ECO:0000313" key="2">
    <source>
        <dbReference type="Proteomes" id="UP001179952"/>
    </source>
</evidence>
<dbReference type="EMBL" id="JAUJYN010000004">
    <property type="protein sequence ID" value="KAK1273009.1"/>
    <property type="molecule type" value="Genomic_DNA"/>
</dbReference>
<dbReference type="Proteomes" id="UP001179952">
    <property type="component" value="Unassembled WGS sequence"/>
</dbReference>
<keyword evidence="2" id="KW-1185">Reference proteome</keyword>
<reference evidence="1" key="2">
    <citation type="submission" date="2023-06" db="EMBL/GenBank/DDBJ databases">
        <authorList>
            <person name="Ma L."/>
            <person name="Liu K.-W."/>
            <person name="Li Z."/>
            <person name="Hsiao Y.-Y."/>
            <person name="Qi Y."/>
            <person name="Fu T."/>
            <person name="Tang G."/>
            <person name="Zhang D."/>
            <person name="Sun W.-H."/>
            <person name="Liu D.-K."/>
            <person name="Li Y."/>
            <person name="Chen G.-Z."/>
            <person name="Liu X.-D."/>
            <person name="Liao X.-Y."/>
            <person name="Jiang Y.-T."/>
            <person name="Yu X."/>
            <person name="Hao Y."/>
            <person name="Huang J."/>
            <person name="Zhao X.-W."/>
            <person name="Ke S."/>
            <person name="Chen Y.-Y."/>
            <person name="Wu W.-L."/>
            <person name="Hsu J.-L."/>
            <person name="Lin Y.-F."/>
            <person name="Huang M.-D."/>
            <person name="Li C.-Y."/>
            <person name="Huang L."/>
            <person name="Wang Z.-W."/>
            <person name="Zhao X."/>
            <person name="Zhong W.-Y."/>
            <person name="Peng D.-H."/>
            <person name="Ahmad S."/>
            <person name="Lan S."/>
            <person name="Zhang J.-S."/>
            <person name="Tsai W.-C."/>
            <person name="Van De Peer Y."/>
            <person name="Liu Z.-J."/>
        </authorList>
    </citation>
    <scope>NUCLEOTIDE SEQUENCE</scope>
    <source>
        <strain evidence="1">SCP</strain>
        <tissue evidence="1">Leaves</tissue>
    </source>
</reference>
<gene>
    <name evidence="1" type="ORF">QJS04_geneDACA021896</name>
</gene>
<reference evidence="1" key="1">
    <citation type="journal article" date="2023" name="Nat. Commun.">
        <title>Diploid and tetraploid genomes of Acorus and the evolution of monocots.</title>
        <authorList>
            <person name="Ma L."/>
            <person name="Liu K.W."/>
            <person name="Li Z."/>
            <person name="Hsiao Y.Y."/>
            <person name="Qi Y."/>
            <person name="Fu T."/>
            <person name="Tang G.D."/>
            <person name="Zhang D."/>
            <person name="Sun W.H."/>
            <person name="Liu D.K."/>
            <person name="Li Y."/>
            <person name="Chen G.Z."/>
            <person name="Liu X.D."/>
            <person name="Liao X.Y."/>
            <person name="Jiang Y.T."/>
            <person name="Yu X."/>
            <person name="Hao Y."/>
            <person name="Huang J."/>
            <person name="Zhao X.W."/>
            <person name="Ke S."/>
            <person name="Chen Y.Y."/>
            <person name="Wu W.L."/>
            <person name="Hsu J.L."/>
            <person name="Lin Y.F."/>
            <person name="Huang M.D."/>
            <person name="Li C.Y."/>
            <person name="Huang L."/>
            <person name="Wang Z.W."/>
            <person name="Zhao X."/>
            <person name="Zhong W.Y."/>
            <person name="Peng D.H."/>
            <person name="Ahmad S."/>
            <person name="Lan S."/>
            <person name="Zhang J.S."/>
            <person name="Tsai W.C."/>
            <person name="Van de Peer Y."/>
            <person name="Liu Z.J."/>
        </authorList>
    </citation>
    <scope>NUCLEOTIDE SEQUENCE</scope>
    <source>
        <strain evidence="1">SCP</strain>
    </source>
</reference>
<dbReference type="AlphaFoldDB" id="A0AAV9B9H2"/>
<organism evidence="1 2">
    <name type="scientific">Acorus gramineus</name>
    <name type="common">Dwarf sweet flag</name>
    <dbReference type="NCBI Taxonomy" id="55184"/>
    <lineage>
        <taxon>Eukaryota</taxon>
        <taxon>Viridiplantae</taxon>
        <taxon>Streptophyta</taxon>
        <taxon>Embryophyta</taxon>
        <taxon>Tracheophyta</taxon>
        <taxon>Spermatophyta</taxon>
        <taxon>Magnoliopsida</taxon>
        <taxon>Liliopsida</taxon>
        <taxon>Acoraceae</taxon>
        <taxon>Acorus</taxon>
    </lineage>
</organism>
<name>A0AAV9B9H2_ACOGR</name>